<feature type="transmembrane region" description="Helical" evidence="7">
    <location>
        <begin position="256"/>
        <end position="276"/>
    </location>
</feature>
<evidence type="ECO:0000256" key="3">
    <source>
        <dbReference type="ARBA" id="ARBA00022989"/>
    </source>
</evidence>
<comment type="similarity">
    <text evidence="5">Belongs to the SAT4 family.</text>
</comment>
<dbReference type="OrthoDB" id="4155914at2759"/>
<evidence type="ECO:0000256" key="1">
    <source>
        <dbReference type="ARBA" id="ARBA00004141"/>
    </source>
</evidence>
<evidence type="ECO:0000313" key="9">
    <source>
        <dbReference type="EMBL" id="KAE8368929.1"/>
    </source>
</evidence>
<dbReference type="InterPro" id="IPR052337">
    <property type="entry name" value="SAT4-like"/>
</dbReference>
<dbReference type="PANTHER" id="PTHR33048:SF18">
    <property type="entry name" value="INTEGRAL MEMBRANE PROTEIN"/>
    <property type="match status" value="1"/>
</dbReference>
<evidence type="ECO:0000259" key="8">
    <source>
        <dbReference type="Pfam" id="PF20684"/>
    </source>
</evidence>
<evidence type="ECO:0000256" key="4">
    <source>
        <dbReference type="ARBA" id="ARBA00023136"/>
    </source>
</evidence>
<name>A0A5N7AIU6_9EURO</name>
<dbReference type="Proteomes" id="UP000326268">
    <property type="component" value="Unassembled WGS sequence"/>
</dbReference>
<dbReference type="RefSeq" id="XP_031932010.1">
    <property type="nucleotide sequence ID" value="XM_032069854.1"/>
</dbReference>
<proteinExistence type="inferred from homology"/>
<feature type="region of interest" description="Disordered" evidence="6">
    <location>
        <begin position="909"/>
        <end position="988"/>
    </location>
</feature>
<protein>
    <recommendedName>
        <fullName evidence="8">Rhodopsin domain-containing protein</fullName>
    </recommendedName>
</protein>
<dbReference type="Pfam" id="PF20684">
    <property type="entry name" value="Fung_rhodopsin"/>
    <property type="match status" value="1"/>
</dbReference>
<feature type="region of interest" description="Disordered" evidence="6">
    <location>
        <begin position="297"/>
        <end position="316"/>
    </location>
</feature>
<keyword evidence="10" id="KW-1185">Reference proteome</keyword>
<evidence type="ECO:0000256" key="5">
    <source>
        <dbReference type="ARBA" id="ARBA00038359"/>
    </source>
</evidence>
<keyword evidence="3 7" id="KW-1133">Transmembrane helix</keyword>
<evidence type="ECO:0000256" key="6">
    <source>
        <dbReference type="SAM" id="MobiDB-lite"/>
    </source>
</evidence>
<feature type="compositionally biased region" description="Low complexity" evidence="6">
    <location>
        <begin position="540"/>
        <end position="563"/>
    </location>
</feature>
<keyword evidence="4 7" id="KW-0472">Membrane</keyword>
<gene>
    <name evidence="9" type="ORF">BDV27DRAFT_141623</name>
</gene>
<feature type="transmembrane region" description="Helical" evidence="7">
    <location>
        <begin position="7"/>
        <end position="26"/>
    </location>
</feature>
<feature type="compositionally biased region" description="Pro residues" evidence="6">
    <location>
        <begin position="564"/>
        <end position="573"/>
    </location>
</feature>
<organism evidence="9 10">
    <name type="scientific">Aspergillus caelatus</name>
    <dbReference type="NCBI Taxonomy" id="61420"/>
    <lineage>
        <taxon>Eukaryota</taxon>
        <taxon>Fungi</taxon>
        <taxon>Dikarya</taxon>
        <taxon>Ascomycota</taxon>
        <taxon>Pezizomycotina</taxon>
        <taxon>Eurotiomycetes</taxon>
        <taxon>Eurotiomycetidae</taxon>
        <taxon>Eurotiales</taxon>
        <taxon>Aspergillaceae</taxon>
        <taxon>Aspergillus</taxon>
        <taxon>Aspergillus subgen. Circumdati</taxon>
    </lineage>
</organism>
<dbReference type="AlphaFoldDB" id="A0A5N7AIU6"/>
<dbReference type="InterPro" id="IPR049326">
    <property type="entry name" value="Rhodopsin_dom_fungi"/>
</dbReference>
<evidence type="ECO:0000256" key="2">
    <source>
        <dbReference type="ARBA" id="ARBA00022692"/>
    </source>
</evidence>
<dbReference type="PANTHER" id="PTHR33048">
    <property type="entry name" value="PTH11-LIKE INTEGRAL MEMBRANE PROTEIN (AFU_ORTHOLOGUE AFUA_5G11245)"/>
    <property type="match status" value="1"/>
</dbReference>
<dbReference type="GO" id="GO:0016020">
    <property type="term" value="C:membrane"/>
    <property type="evidence" value="ECO:0007669"/>
    <property type="project" value="UniProtKB-SubCell"/>
</dbReference>
<feature type="compositionally biased region" description="Polar residues" evidence="6">
    <location>
        <begin position="500"/>
        <end position="517"/>
    </location>
</feature>
<feature type="compositionally biased region" description="Basic and acidic residues" evidence="6">
    <location>
        <begin position="399"/>
        <end position="410"/>
    </location>
</feature>
<feature type="compositionally biased region" description="Polar residues" evidence="6">
    <location>
        <begin position="608"/>
        <end position="636"/>
    </location>
</feature>
<evidence type="ECO:0000313" key="10">
    <source>
        <dbReference type="Proteomes" id="UP000326268"/>
    </source>
</evidence>
<feature type="region of interest" description="Disordered" evidence="6">
    <location>
        <begin position="334"/>
        <end position="643"/>
    </location>
</feature>
<sequence length="1026" mass="112782">MEFAQSATSIALNVAVLLFPLPMLWFLPMSAHRVWDLILVYVLGALCCAAAIVRLVLLHASIAKEPTDLSVVHIHSKQLVFMIIETNCSIIAACLPCYGALLRGGQSLASIVRSFLAIHGRANSPSDSSFASLHSGKHYPIHGIRDLDADTGSQVELTGPTERWSRTTTQVTIKVSGNPHQNDECRSPGIVVHTELDISSKGVDPRVAPTNDEARVPPFLLFVVSRILHLLIESIQQQQHKHSVPLLQSNSRRERLFLSLSSLVQLTLIFIPFNFLPFPPSDLLSSPLPPITSFSMPLFKKKSKTPPTTNSAAFRSVEHLPSSVAFPGDLDRRFSVSTNEPVPPLPPQHPAHSNVVHRSQSHRRPNAFANHSVVPPTTAAPPRIVDADPSDQLWPHPQPAERPEEHENPRRSRRNLFSLHSHSSSSQAPRESTGFLERSRSVRKTSPAPQRQEQRPLSVDTAADPHSPSKSREHVVDTTPDPSKSPVLQDQGIPHEPRPRSSQNPSIQRSNTDSSLLEQIYRPSPVEPKHPGELAPGPVQQQQQPQQHNQLGLPRPSSRQSLGPPSPLPPPPAYSDHSASQSAMSDRPPSGQRAPTATPPPGGHPSYPQGNNNQDPTARTNAAQQSEPGRSTPTSTRIRDEGEVDVRTLVQKHDELQAKYSKVKRYYFEKEAQVQQLQNTVAHQRMAVSRTVLDDNEYANRFGRLDGAIKDLAFAFRKEWKSLPKWLAGYVNDDAHITGTKEMTAIGRAVISRWLVDELFERFFHPALDPTFSRQLKSIEMNLRRQQGNTLTDEDKENAIARISNWRRTTLDGLTDALQGPAAEEHRGQLIDHLVDSLVANLVSYLGDPPPPGLDNGARMIVENAVGIADKVPLESRDVCIEYIHPGTLLHEPNMKVETGLPPLTNVSAESAAARGSGDHERLEGPPDEADRESSGSTSQEGTPGGPHPGREPRMRSVISKVMGRRQNQGAAPSPGGNGDMRPPTAMEERNSLGAGRIRFASFITAEVRGRGPMNVLVKAPVYLMD</sequence>
<keyword evidence="2 7" id="KW-0812">Transmembrane</keyword>
<reference evidence="9 10" key="1">
    <citation type="submission" date="2019-04" db="EMBL/GenBank/DDBJ databases">
        <title>Friends and foes A comparative genomics studyof 23 Aspergillus species from section Flavi.</title>
        <authorList>
            <consortium name="DOE Joint Genome Institute"/>
            <person name="Kjaerbolling I."/>
            <person name="Vesth T."/>
            <person name="Frisvad J.C."/>
            <person name="Nybo J.L."/>
            <person name="Theobald S."/>
            <person name="Kildgaard S."/>
            <person name="Isbrandt T."/>
            <person name="Kuo A."/>
            <person name="Sato A."/>
            <person name="Lyhne E.K."/>
            <person name="Kogle M.E."/>
            <person name="Wiebenga A."/>
            <person name="Kun R.S."/>
            <person name="Lubbers R.J."/>
            <person name="Makela M.R."/>
            <person name="Barry K."/>
            <person name="Chovatia M."/>
            <person name="Clum A."/>
            <person name="Daum C."/>
            <person name="Haridas S."/>
            <person name="He G."/>
            <person name="LaButti K."/>
            <person name="Lipzen A."/>
            <person name="Mondo S."/>
            <person name="Riley R."/>
            <person name="Salamov A."/>
            <person name="Simmons B.A."/>
            <person name="Magnuson J.K."/>
            <person name="Henrissat B."/>
            <person name="Mortensen U.H."/>
            <person name="Larsen T.O."/>
            <person name="Devries R.P."/>
            <person name="Grigoriev I.V."/>
            <person name="Machida M."/>
            <person name="Baker S.E."/>
            <person name="Andersen M.R."/>
        </authorList>
    </citation>
    <scope>NUCLEOTIDE SEQUENCE [LARGE SCALE GENOMIC DNA]</scope>
    <source>
        <strain evidence="9 10">CBS 763.97</strain>
    </source>
</reference>
<evidence type="ECO:0000256" key="7">
    <source>
        <dbReference type="SAM" id="Phobius"/>
    </source>
</evidence>
<feature type="compositionally biased region" description="Low complexity" evidence="6">
    <location>
        <begin position="415"/>
        <end position="426"/>
    </location>
</feature>
<feature type="domain" description="Rhodopsin" evidence="8">
    <location>
        <begin position="3"/>
        <end position="103"/>
    </location>
</feature>
<dbReference type="GeneID" id="43654300"/>
<accession>A0A5N7AIU6</accession>
<feature type="transmembrane region" description="Helical" evidence="7">
    <location>
        <begin position="38"/>
        <end position="58"/>
    </location>
</feature>
<comment type="subcellular location">
    <subcellularLocation>
        <location evidence="1">Membrane</location>
        <topology evidence="1">Multi-pass membrane protein</topology>
    </subcellularLocation>
</comment>
<dbReference type="EMBL" id="ML737579">
    <property type="protein sequence ID" value="KAE8368929.1"/>
    <property type="molecule type" value="Genomic_DNA"/>
</dbReference>